<evidence type="ECO:0000256" key="1">
    <source>
        <dbReference type="SAM" id="MobiDB-lite"/>
    </source>
</evidence>
<gene>
    <name evidence="5" type="ORF">FUAX_39740</name>
</gene>
<dbReference type="Pfam" id="PF04773">
    <property type="entry name" value="FecR"/>
    <property type="match status" value="1"/>
</dbReference>
<dbReference type="InterPro" id="IPR032508">
    <property type="entry name" value="FecR_C"/>
</dbReference>
<dbReference type="Proteomes" id="UP001348817">
    <property type="component" value="Plasmid pFA1"/>
</dbReference>
<accession>A0AAU9D1J6</accession>
<evidence type="ECO:0000313" key="5">
    <source>
        <dbReference type="EMBL" id="BDD11542.1"/>
    </source>
</evidence>
<feature type="region of interest" description="Disordered" evidence="1">
    <location>
        <begin position="60"/>
        <end position="81"/>
    </location>
</feature>
<reference evidence="5 6" key="1">
    <citation type="submission" date="2021-12" db="EMBL/GenBank/DDBJ databases">
        <title>Genome sequencing of bacteria with rrn-lacking chromosome and rrn-plasmid.</title>
        <authorList>
            <person name="Anda M."/>
            <person name="Iwasaki W."/>
        </authorList>
    </citation>
    <scope>NUCLEOTIDE SEQUENCE [LARGE SCALE GENOMIC DNA]</scope>
    <source>
        <strain evidence="5 6">DSM 100852</strain>
        <plasmid evidence="5 6">pFA1</plasmid>
    </source>
</reference>
<keyword evidence="6" id="KW-1185">Reference proteome</keyword>
<evidence type="ECO:0000259" key="3">
    <source>
        <dbReference type="Pfam" id="PF04773"/>
    </source>
</evidence>
<dbReference type="AlphaFoldDB" id="A0AAU9D1J6"/>
<dbReference type="InterPro" id="IPR012373">
    <property type="entry name" value="Ferrdict_sens_TM"/>
</dbReference>
<dbReference type="PIRSF" id="PIRSF018266">
    <property type="entry name" value="FecR"/>
    <property type="match status" value="1"/>
</dbReference>
<dbReference type="PANTHER" id="PTHR30273:SF2">
    <property type="entry name" value="PROTEIN FECR"/>
    <property type="match status" value="1"/>
</dbReference>
<name>A0AAU9D1J6_9BACT</name>
<feature type="domain" description="FecR protein" evidence="3">
    <location>
        <begin position="175"/>
        <end position="267"/>
    </location>
</feature>
<dbReference type="PANTHER" id="PTHR30273">
    <property type="entry name" value="PERIPLASMIC SIGNAL SENSOR AND SIGMA FACTOR ACTIVATOR FECR-RELATED"/>
    <property type="match status" value="1"/>
</dbReference>
<keyword evidence="5" id="KW-0614">Plasmid</keyword>
<dbReference type="GO" id="GO:0016989">
    <property type="term" value="F:sigma factor antagonist activity"/>
    <property type="evidence" value="ECO:0007669"/>
    <property type="project" value="TreeGrafter"/>
</dbReference>
<keyword evidence="2" id="KW-0472">Membrane</keyword>
<feature type="domain" description="Protein FecR C-terminal" evidence="4">
    <location>
        <begin position="314"/>
        <end position="382"/>
    </location>
</feature>
<dbReference type="RefSeq" id="WP_338395032.1">
    <property type="nucleotide sequence ID" value="NZ_AP025315.1"/>
</dbReference>
<sequence>MESVSDEILGLAAKKLRGELDKEGETALESWLSQHPENRIQLEKAIGVWERYKPATASADNIPAPPWRSTQPSGKYGHTVSRSKGTVTKRLPIFRYAAVLSLLAFSALLWWRFGDEKQSALSALPDAVTVTIDKGESAEVLALDDLTDRHSLSYDSESNAINIVRPSLDIKMMRVDVPRGERVRLKLADGTAVNLNSSSSIQFPDRFSKGVREVKLLAGEAFFNVTKGKNPFIVRMGGLNVKVLGTEFNVANYKGEDRAVTLTEGKVALYRKDERESEYLEPGMQALIRKDNPKRMIIREVDTDKYSCWKDDIFRFENNSLDEMETRLERWFDVEIDNRNKAFGQRRISGDFDRGDGIETLLEILCDRQDVRYTIRGKRVNIL</sequence>
<keyword evidence="2" id="KW-1133">Transmembrane helix</keyword>
<evidence type="ECO:0000313" key="6">
    <source>
        <dbReference type="Proteomes" id="UP001348817"/>
    </source>
</evidence>
<dbReference type="EMBL" id="AP025315">
    <property type="protein sequence ID" value="BDD11542.1"/>
    <property type="molecule type" value="Genomic_DNA"/>
</dbReference>
<geneLocation type="plasmid" evidence="5 6">
    <name>pFA1</name>
</geneLocation>
<evidence type="ECO:0000259" key="4">
    <source>
        <dbReference type="Pfam" id="PF16344"/>
    </source>
</evidence>
<feature type="transmembrane region" description="Helical" evidence="2">
    <location>
        <begin position="93"/>
        <end position="113"/>
    </location>
</feature>
<dbReference type="Pfam" id="PF16344">
    <property type="entry name" value="FecR_C"/>
    <property type="match status" value="1"/>
</dbReference>
<dbReference type="KEGG" id="fax:FUAX_39740"/>
<dbReference type="InterPro" id="IPR006860">
    <property type="entry name" value="FecR"/>
</dbReference>
<keyword evidence="2" id="KW-0812">Transmembrane</keyword>
<protein>
    <submittedName>
        <fullName evidence="5">Iron dicitrate transporter FecR</fullName>
    </submittedName>
</protein>
<dbReference type="Gene3D" id="3.55.50.30">
    <property type="match status" value="1"/>
</dbReference>
<dbReference type="Gene3D" id="2.60.120.1440">
    <property type="match status" value="1"/>
</dbReference>
<evidence type="ECO:0000256" key="2">
    <source>
        <dbReference type="SAM" id="Phobius"/>
    </source>
</evidence>
<organism evidence="5 6">
    <name type="scientific">Fulvitalea axinellae</name>
    <dbReference type="NCBI Taxonomy" id="1182444"/>
    <lineage>
        <taxon>Bacteria</taxon>
        <taxon>Pseudomonadati</taxon>
        <taxon>Bacteroidota</taxon>
        <taxon>Cytophagia</taxon>
        <taxon>Cytophagales</taxon>
        <taxon>Persicobacteraceae</taxon>
        <taxon>Fulvitalea</taxon>
    </lineage>
</organism>
<proteinExistence type="predicted"/>